<dbReference type="GO" id="GO:0000398">
    <property type="term" value="P:mRNA splicing, via spliceosome"/>
    <property type="evidence" value="ECO:0007669"/>
    <property type="project" value="UniProtKB-ARBA"/>
</dbReference>
<evidence type="ECO:0000256" key="1">
    <source>
        <dbReference type="ARBA" id="ARBA00004123"/>
    </source>
</evidence>
<evidence type="ECO:0000259" key="7">
    <source>
        <dbReference type="PROSITE" id="PS50102"/>
    </source>
</evidence>
<dbReference type="PROSITE" id="PS50102">
    <property type="entry name" value="RRM"/>
    <property type="match status" value="2"/>
</dbReference>
<evidence type="ECO:0000313" key="9">
    <source>
        <dbReference type="Proteomes" id="UP000003786"/>
    </source>
</evidence>
<comment type="subcellular location">
    <subcellularLocation>
        <location evidence="1">Nucleus</location>
    </subcellularLocation>
</comment>
<dbReference type="OMA" id="QGYDFDD"/>
<evidence type="ECO:0000313" key="8">
    <source>
        <dbReference type="EMBL" id="BAM40106.1"/>
    </source>
</evidence>
<dbReference type="FunFam" id="3.30.70.330:FF:000895">
    <property type="entry name" value="Hsh49p"/>
    <property type="match status" value="1"/>
</dbReference>
<dbReference type="CDD" id="cd12334">
    <property type="entry name" value="RRM1_SF3B4"/>
    <property type="match status" value="1"/>
</dbReference>
<dbReference type="InterPro" id="IPR052084">
    <property type="entry name" value="SF3B4_spliceosome_assoc"/>
</dbReference>
<dbReference type="InterPro" id="IPR012677">
    <property type="entry name" value="Nucleotide-bd_a/b_plait_sf"/>
</dbReference>
<feature type="domain" description="RRM" evidence="7">
    <location>
        <begin position="18"/>
        <end position="96"/>
    </location>
</feature>
<dbReference type="eggNOG" id="KOG0131">
    <property type="taxonomic scope" value="Eukaryota"/>
</dbReference>
<dbReference type="GO" id="GO:0005730">
    <property type="term" value="C:nucleolus"/>
    <property type="evidence" value="ECO:0007669"/>
    <property type="project" value="TreeGrafter"/>
</dbReference>
<keyword evidence="3" id="KW-0677">Repeat</keyword>
<dbReference type="GeneID" id="20714520"/>
<sequence>MTSRVLDILSLYDRNQEATLYIGNLDIQADEELLWEFFMQAGRVRSINIPRDKVTGQHQGFGFVEYETETDADYALRILNFIKLYHKPLRLNKASKDKENTEIGANLFIGNIDDEVDEKLLHDTFSAFGTVVFTKIVRDEANSGRSYAFVSFDNFESSDAALASMNGQFLCNKPIHVSYAYKKDTKGERHGSAAERLIAANRPSDFKSGPPVSNPPPMPMANTFMPPPMHPLMGKPLLILTDTEDDKYLLGPPPMMPPMPPPNMMNAQMNPGMFPPPNMMNAPMNPGMLPQPNMGALPVGMPPLPVPNAVPVIPQNMPPPPMFNMK</sequence>
<gene>
    <name evidence="8" type="ORF">TOT_020000369</name>
</gene>
<dbReference type="STRING" id="869250.J4C3A6"/>
<evidence type="ECO:0000256" key="5">
    <source>
        <dbReference type="ARBA" id="ARBA00023242"/>
    </source>
</evidence>
<dbReference type="KEGG" id="tot:TOT_020000369"/>
<dbReference type="PANTHER" id="PTHR48030">
    <property type="entry name" value="SPLICING FACTOR 3B SUBUNIT 4"/>
    <property type="match status" value="1"/>
</dbReference>
<protein>
    <submittedName>
        <fullName evidence="8">Splicing factor 3b subunit 4</fullName>
    </submittedName>
</protein>
<proteinExistence type="inferred from homology"/>
<organism evidence="8 9">
    <name type="scientific">Theileria orientalis strain Shintoku</name>
    <dbReference type="NCBI Taxonomy" id="869250"/>
    <lineage>
        <taxon>Eukaryota</taxon>
        <taxon>Sar</taxon>
        <taxon>Alveolata</taxon>
        <taxon>Apicomplexa</taxon>
        <taxon>Aconoidasida</taxon>
        <taxon>Piroplasmida</taxon>
        <taxon>Theileriidae</taxon>
        <taxon>Theileria</taxon>
    </lineage>
</organism>
<dbReference type="OrthoDB" id="10259687at2759"/>
<dbReference type="SMART" id="SM00360">
    <property type="entry name" value="RRM"/>
    <property type="match status" value="2"/>
</dbReference>
<keyword evidence="5" id="KW-0539">Nucleus</keyword>
<dbReference type="RefSeq" id="XP_009690407.1">
    <property type="nucleotide sequence ID" value="XM_009692112.1"/>
</dbReference>
<dbReference type="Pfam" id="PF00076">
    <property type="entry name" value="RRM_1"/>
    <property type="match status" value="2"/>
</dbReference>
<dbReference type="GO" id="GO:0071011">
    <property type="term" value="C:precatalytic spliceosome"/>
    <property type="evidence" value="ECO:0007669"/>
    <property type="project" value="TreeGrafter"/>
</dbReference>
<dbReference type="GO" id="GO:0097525">
    <property type="term" value="C:spliceosomal snRNP complex"/>
    <property type="evidence" value="ECO:0007669"/>
    <property type="project" value="UniProtKB-ARBA"/>
</dbReference>
<reference evidence="8 9" key="1">
    <citation type="journal article" date="2012" name="MBio">
        <title>Comparative genome analysis of three eukaryotic parasites with differing abilities to transform leukocytes reveals key mediators of Theileria-induced leukocyte transformation.</title>
        <authorList>
            <person name="Hayashida K."/>
            <person name="Hara Y."/>
            <person name="Abe T."/>
            <person name="Yamasaki C."/>
            <person name="Toyoda A."/>
            <person name="Kosuge T."/>
            <person name="Suzuki Y."/>
            <person name="Sato Y."/>
            <person name="Kawashima S."/>
            <person name="Katayama T."/>
            <person name="Wakaguri H."/>
            <person name="Inoue N."/>
            <person name="Homma K."/>
            <person name="Tada-Umezaki M."/>
            <person name="Yagi Y."/>
            <person name="Fujii Y."/>
            <person name="Habara T."/>
            <person name="Kanehisa M."/>
            <person name="Watanabe H."/>
            <person name="Ito K."/>
            <person name="Gojobori T."/>
            <person name="Sugawara H."/>
            <person name="Imanishi T."/>
            <person name="Weir W."/>
            <person name="Gardner M."/>
            <person name="Pain A."/>
            <person name="Shiels B."/>
            <person name="Hattori M."/>
            <person name="Nene V."/>
            <person name="Sugimoto C."/>
        </authorList>
    </citation>
    <scope>NUCLEOTIDE SEQUENCE [LARGE SCALE GENOMIC DNA]</scope>
    <source>
        <strain evidence="8 9">Shintoku</strain>
    </source>
</reference>
<dbReference type="GO" id="GO:0003723">
    <property type="term" value="F:RNA binding"/>
    <property type="evidence" value="ECO:0007669"/>
    <property type="project" value="UniProtKB-UniRule"/>
</dbReference>
<dbReference type="CDD" id="cd12335">
    <property type="entry name" value="RRM2_SF3B4"/>
    <property type="match status" value="1"/>
</dbReference>
<comment type="similarity">
    <text evidence="2">Belongs to the SF3B4 family.</text>
</comment>
<dbReference type="PANTHER" id="PTHR48030:SF3">
    <property type="entry name" value="SPLICING FACTOR 3B SUBUNIT 4"/>
    <property type="match status" value="1"/>
</dbReference>
<dbReference type="VEuPathDB" id="PiroplasmaDB:TOT_020000369"/>
<dbReference type="InterPro" id="IPR000504">
    <property type="entry name" value="RRM_dom"/>
</dbReference>
<evidence type="ECO:0000256" key="4">
    <source>
        <dbReference type="ARBA" id="ARBA00022884"/>
    </source>
</evidence>
<dbReference type="InterPro" id="IPR034159">
    <property type="entry name" value="SF3B4_RRM2"/>
</dbReference>
<dbReference type="EMBL" id="AP011947">
    <property type="protein sequence ID" value="BAM40106.1"/>
    <property type="molecule type" value="Genomic_DNA"/>
</dbReference>
<dbReference type="InterPro" id="IPR035979">
    <property type="entry name" value="RBD_domain_sf"/>
</dbReference>
<dbReference type="AlphaFoldDB" id="J4C3A6"/>
<name>J4C3A6_THEOR</name>
<feature type="domain" description="RRM" evidence="7">
    <location>
        <begin position="105"/>
        <end position="182"/>
    </location>
</feature>
<evidence type="ECO:0000256" key="2">
    <source>
        <dbReference type="ARBA" id="ARBA00008363"/>
    </source>
</evidence>
<evidence type="ECO:0000256" key="3">
    <source>
        <dbReference type="ARBA" id="ARBA00022737"/>
    </source>
</evidence>
<dbReference type="Gene3D" id="3.30.70.330">
    <property type="match status" value="2"/>
</dbReference>
<keyword evidence="9" id="KW-1185">Reference proteome</keyword>
<accession>J4C3A6</accession>
<keyword evidence="4 6" id="KW-0694">RNA-binding</keyword>
<dbReference type="GO" id="GO:0048026">
    <property type="term" value="P:positive regulation of mRNA splicing, via spliceosome"/>
    <property type="evidence" value="ECO:0007669"/>
    <property type="project" value="TreeGrafter"/>
</dbReference>
<dbReference type="FunFam" id="3.30.70.330:FF:000505">
    <property type="entry name" value="Splicing factor 3B subunit 4"/>
    <property type="match status" value="1"/>
</dbReference>
<dbReference type="Proteomes" id="UP000003786">
    <property type="component" value="Chromosome 2"/>
</dbReference>
<dbReference type="SUPFAM" id="SSF54928">
    <property type="entry name" value="RNA-binding domain, RBD"/>
    <property type="match status" value="1"/>
</dbReference>
<evidence type="ECO:0000256" key="6">
    <source>
        <dbReference type="PROSITE-ProRule" id="PRU00176"/>
    </source>
</evidence>
<dbReference type="InterPro" id="IPR034158">
    <property type="entry name" value="SF3B4_RRM1"/>
</dbReference>